<name>A0A7D6V657_9NOCA</name>
<dbReference type="InterPro" id="IPR052336">
    <property type="entry name" value="MlaD_Phospholipid_Transporter"/>
</dbReference>
<evidence type="ECO:0000313" key="3">
    <source>
        <dbReference type="Proteomes" id="UP000515512"/>
    </source>
</evidence>
<evidence type="ECO:0000259" key="1">
    <source>
        <dbReference type="Pfam" id="PF02470"/>
    </source>
</evidence>
<dbReference type="PANTHER" id="PTHR33371">
    <property type="entry name" value="INTERMEMBRANE PHOSPHOLIPID TRANSPORT SYSTEM BINDING PROTEIN MLAD-RELATED"/>
    <property type="match status" value="1"/>
</dbReference>
<gene>
    <name evidence="2" type="ORF">H0264_19020</name>
</gene>
<dbReference type="AlphaFoldDB" id="A0A7D6V657"/>
<dbReference type="Proteomes" id="UP000515512">
    <property type="component" value="Chromosome"/>
</dbReference>
<dbReference type="RefSeq" id="WP_181578782.1">
    <property type="nucleotide sequence ID" value="NZ_CP059399.1"/>
</dbReference>
<accession>A0A7D6V657</accession>
<dbReference type="InterPro" id="IPR003399">
    <property type="entry name" value="Mce/MlaD"/>
</dbReference>
<protein>
    <submittedName>
        <fullName evidence="2">MCE family protein</fullName>
    </submittedName>
</protein>
<keyword evidence="3" id="KW-1185">Reference proteome</keyword>
<sequence>MRPNTLLSLAGILAILIVGSAYLAFGVVRVNWFRDEITATMLVPESGGLLPRSKVLLSGVEVGQITEVEHVPAGVRVRFRVSEKYAIPTASAVRIEGLSGLGEAYLEFEPPSGEGPYLRDGQTVQATKISAPVSIPDIARTTTELLKQLDPEALASIVDTFSAALAGTETVVPQLSRSTDLLAATLLSRTDVIRQMLIALQANATDMWWAGPALSDAAVPWASFGPRVVDVAASIARVIRAGNVPDSFLMDDPGGELGLVPMLREVTARIDAMGPELSPLIPVLQPVLDLVPPLVGRLDLSSLISQALNATTPDGTLRMQITVK</sequence>
<dbReference type="Pfam" id="PF02470">
    <property type="entry name" value="MlaD"/>
    <property type="match status" value="1"/>
</dbReference>
<feature type="domain" description="Mce/MlaD" evidence="1">
    <location>
        <begin position="37"/>
        <end position="111"/>
    </location>
</feature>
<dbReference type="PANTHER" id="PTHR33371:SF16">
    <property type="entry name" value="MCE-FAMILY PROTEIN MCE3F"/>
    <property type="match status" value="1"/>
</dbReference>
<dbReference type="GO" id="GO:0005576">
    <property type="term" value="C:extracellular region"/>
    <property type="evidence" value="ECO:0007669"/>
    <property type="project" value="TreeGrafter"/>
</dbReference>
<reference evidence="2 3" key="1">
    <citation type="submission" date="2020-07" db="EMBL/GenBank/DDBJ databases">
        <authorList>
            <person name="Zhuang K."/>
            <person name="Ran Y."/>
        </authorList>
    </citation>
    <scope>NUCLEOTIDE SEQUENCE [LARGE SCALE GENOMIC DNA]</scope>
    <source>
        <strain evidence="2 3">WCH-YHL-001</strain>
    </source>
</reference>
<organism evidence="2 3">
    <name type="scientific">Nocardia huaxiensis</name>
    <dbReference type="NCBI Taxonomy" id="2755382"/>
    <lineage>
        <taxon>Bacteria</taxon>
        <taxon>Bacillati</taxon>
        <taxon>Actinomycetota</taxon>
        <taxon>Actinomycetes</taxon>
        <taxon>Mycobacteriales</taxon>
        <taxon>Nocardiaceae</taxon>
        <taxon>Nocardia</taxon>
    </lineage>
</organism>
<dbReference type="KEGG" id="nhu:H0264_19020"/>
<evidence type="ECO:0000313" key="2">
    <source>
        <dbReference type="EMBL" id="QLY27574.1"/>
    </source>
</evidence>
<proteinExistence type="predicted"/>
<dbReference type="EMBL" id="CP059399">
    <property type="protein sequence ID" value="QLY27574.1"/>
    <property type="molecule type" value="Genomic_DNA"/>
</dbReference>